<keyword evidence="1" id="KW-0479">Metal-binding</keyword>
<keyword evidence="1" id="KW-0862">Zinc</keyword>
<dbReference type="Proteomes" id="UP000479710">
    <property type="component" value="Unassembled WGS sequence"/>
</dbReference>
<feature type="non-terminal residue" evidence="3">
    <location>
        <position position="75"/>
    </location>
</feature>
<dbReference type="SMART" id="SM00343">
    <property type="entry name" value="ZnF_C2HC"/>
    <property type="match status" value="1"/>
</dbReference>
<keyword evidence="1" id="KW-0863">Zinc-finger</keyword>
<feature type="domain" description="CCHC-type" evidence="2">
    <location>
        <begin position="16"/>
        <end position="32"/>
    </location>
</feature>
<comment type="caution">
    <text evidence="3">The sequence shown here is derived from an EMBL/GenBank/DDBJ whole genome shotgun (WGS) entry which is preliminary data.</text>
</comment>
<dbReference type="Gene3D" id="4.10.60.10">
    <property type="entry name" value="Zinc finger, CCHC-type"/>
    <property type="match status" value="1"/>
</dbReference>
<organism evidence="3 4">
    <name type="scientific">Oryza meyeriana var. granulata</name>
    <dbReference type="NCBI Taxonomy" id="110450"/>
    <lineage>
        <taxon>Eukaryota</taxon>
        <taxon>Viridiplantae</taxon>
        <taxon>Streptophyta</taxon>
        <taxon>Embryophyta</taxon>
        <taxon>Tracheophyta</taxon>
        <taxon>Spermatophyta</taxon>
        <taxon>Magnoliopsida</taxon>
        <taxon>Liliopsida</taxon>
        <taxon>Poales</taxon>
        <taxon>Poaceae</taxon>
        <taxon>BOP clade</taxon>
        <taxon>Oryzoideae</taxon>
        <taxon>Oryzeae</taxon>
        <taxon>Oryzinae</taxon>
        <taxon>Oryza</taxon>
        <taxon>Oryza meyeriana</taxon>
    </lineage>
</organism>
<evidence type="ECO:0000259" key="2">
    <source>
        <dbReference type="PROSITE" id="PS50158"/>
    </source>
</evidence>
<reference evidence="3 4" key="1">
    <citation type="submission" date="2019-11" db="EMBL/GenBank/DDBJ databases">
        <title>Whole genome sequence of Oryza granulata.</title>
        <authorList>
            <person name="Li W."/>
        </authorList>
    </citation>
    <scope>NUCLEOTIDE SEQUENCE [LARGE SCALE GENOMIC DNA]</scope>
    <source>
        <strain evidence="4">cv. Menghai</strain>
        <tissue evidence="3">Leaf</tissue>
    </source>
</reference>
<dbReference type="EMBL" id="SPHZ02000001">
    <property type="protein sequence ID" value="KAF0935088.1"/>
    <property type="molecule type" value="Genomic_DNA"/>
</dbReference>
<dbReference type="InterPro" id="IPR036875">
    <property type="entry name" value="Znf_CCHC_sf"/>
</dbReference>
<keyword evidence="4" id="KW-1185">Reference proteome</keyword>
<dbReference type="Pfam" id="PF00098">
    <property type="entry name" value="zf-CCHC"/>
    <property type="match status" value="1"/>
</dbReference>
<gene>
    <name evidence="3" type="ORF">E2562_030331</name>
</gene>
<dbReference type="GO" id="GO:0003676">
    <property type="term" value="F:nucleic acid binding"/>
    <property type="evidence" value="ECO:0007669"/>
    <property type="project" value="InterPro"/>
</dbReference>
<dbReference type="PROSITE" id="PS50158">
    <property type="entry name" value="ZF_CCHC"/>
    <property type="match status" value="1"/>
</dbReference>
<dbReference type="AlphaFoldDB" id="A0A6G1FDQ9"/>
<dbReference type="SUPFAM" id="SSF57756">
    <property type="entry name" value="Retrovirus zinc finger-like domains"/>
    <property type="match status" value="1"/>
</dbReference>
<evidence type="ECO:0000313" key="4">
    <source>
        <dbReference type="Proteomes" id="UP000479710"/>
    </source>
</evidence>
<name>A0A6G1FDQ9_9ORYZ</name>
<dbReference type="InterPro" id="IPR001878">
    <property type="entry name" value="Znf_CCHC"/>
</dbReference>
<dbReference type="GO" id="GO:0008270">
    <property type="term" value="F:zinc ion binding"/>
    <property type="evidence" value="ECO:0007669"/>
    <property type="project" value="UniProtKB-KW"/>
</dbReference>
<accession>A0A6G1FDQ9</accession>
<evidence type="ECO:0000256" key="1">
    <source>
        <dbReference type="PROSITE-ProRule" id="PRU00047"/>
    </source>
</evidence>
<sequence>MCSGTSERSERRNRGRCFNCGVRGHIARDCRKPRKEKALLVDTDDEPTLLCSPFGIVAAVYSDARRVLIYLLCAA</sequence>
<protein>
    <recommendedName>
        <fullName evidence="2">CCHC-type domain-containing protein</fullName>
    </recommendedName>
</protein>
<dbReference type="OrthoDB" id="693781at2759"/>
<proteinExistence type="predicted"/>
<evidence type="ECO:0000313" key="3">
    <source>
        <dbReference type="EMBL" id="KAF0935088.1"/>
    </source>
</evidence>